<organism evidence="1 2">
    <name type="scientific">Arctium lappa</name>
    <name type="common">Greater burdock</name>
    <name type="synonym">Lappa major</name>
    <dbReference type="NCBI Taxonomy" id="4217"/>
    <lineage>
        <taxon>Eukaryota</taxon>
        <taxon>Viridiplantae</taxon>
        <taxon>Streptophyta</taxon>
        <taxon>Embryophyta</taxon>
        <taxon>Tracheophyta</taxon>
        <taxon>Spermatophyta</taxon>
        <taxon>Magnoliopsida</taxon>
        <taxon>eudicotyledons</taxon>
        <taxon>Gunneridae</taxon>
        <taxon>Pentapetalae</taxon>
        <taxon>asterids</taxon>
        <taxon>campanulids</taxon>
        <taxon>Asterales</taxon>
        <taxon>Asteraceae</taxon>
        <taxon>Carduoideae</taxon>
        <taxon>Cardueae</taxon>
        <taxon>Arctiinae</taxon>
        <taxon>Arctium</taxon>
    </lineage>
</organism>
<reference evidence="2" key="1">
    <citation type="journal article" date="2022" name="Mol. Ecol. Resour.">
        <title>The genomes of chicory, endive, great burdock and yacon provide insights into Asteraceae palaeo-polyploidization history and plant inulin production.</title>
        <authorList>
            <person name="Fan W."/>
            <person name="Wang S."/>
            <person name="Wang H."/>
            <person name="Wang A."/>
            <person name="Jiang F."/>
            <person name="Liu H."/>
            <person name="Zhao H."/>
            <person name="Xu D."/>
            <person name="Zhang Y."/>
        </authorList>
    </citation>
    <scope>NUCLEOTIDE SEQUENCE [LARGE SCALE GENOMIC DNA]</scope>
    <source>
        <strain evidence="2">cv. Niubang</strain>
    </source>
</reference>
<comment type="caution">
    <text evidence="1">The sequence shown here is derived from an EMBL/GenBank/DDBJ whole genome shotgun (WGS) entry which is preliminary data.</text>
</comment>
<protein>
    <submittedName>
        <fullName evidence="1">Uncharacterized protein</fullName>
    </submittedName>
</protein>
<evidence type="ECO:0000313" key="2">
    <source>
        <dbReference type="Proteomes" id="UP001055879"/>
    </source>
</evidence>
<gene>
    <name evidence="1" type="ORF">L6452_03582</name>
</gene>
<proteinExistence type="predicted"/>
<reference evidence="1 2" key="2">
    <citation type="journal article" date="2022" name="Mol. Ecol. Resour.">
        <title>The genomes of chicory, endive, great burdock and yacon provide insights into Asteraceae paleo-polyploidization history and plant inulin production.</title>
        <authorList>
            <person name="Fan W."/>
            <person name="Wang S."/>
            <person name="Wang H."/>
            <person name="Wang A."/>
            <person name="Jiang F."/>
            <person name="Liu H."/>
            <person name="Zhao H."/>
            <person name="Xu D."/>
            <person name="Zhang Y."/>
        </authorList>
    </citation>
    <scope>NUCLEOTIDE SEQUENCE [LARGE SCALE GENOMIC DNA]</scope>
    <source>
        <strain evidence="2">cv. Niubang</strain>
    </source>
</reference>
<evidence type="ECO:0000313" key="1">
    <source>
        <dbReference type="EMBL" id="KAI3772397.1"/>
    </source>
</evidence>
<dbReference type="Proteomes" id="UP001055879">
    <property type="component" value="Linkage Group LG01"/>
</dbReference>
<dbReference type="EMBL" id="CM042047">
    <property type="protein sequence ID" value="KAI3772397.1"/>
    <property type="molecule type" value="Genomic_DNA"/>
</dbReference>
<accession>A0ACB9FMJ3</accession>
<keyword evidence="2" id="KW-1185">Reference proteome</keyword>
<name>A0ACB9FMJ3_ARCLA</name>
<sequence>MADNKNKERKGGEDELFNFSDGDVMKENVKPGKEHNLINKATGQGESRQPAAPKQELQPHPVMEQLDGVEYCVNSPPPWKEAVLLGFQHYILTLGTTVLIPTMVVSEIGGDNAEKARVIQTLLFLSGFSTLMQTMFGTRLPAVVGGSHAYLIPIFSIIHAKRYNIFSEPHERFAQTMRGIQGALVITSAFQMIIGFLGLWRNIVKYLSPLSVVPLITFTGLGLYYLAFPMLGKCVEIGLAELVLIVLISQYLPPYLTSKKPMYDRFAVLLSVSIAWTCAGILTWSGAYPKSTDTLNTCRTDRSGLIYGAPWIYVPYPFQWGTPTFDVGEVFVMVVASFVSSIESTGLFLATARYGSATPVPPSILSRGIGWLGVGTFLGGMCGTVTGFAASTENCGALALTRVGSRRVIQISAAFMIFFSVFGKFGAVFASIPLPIAAALYCICFGCVSSAGLGHLQFCNLNSFRTKFILGLSFSLGLSLPQFFREHWFGSNHGPVHAHARWFDNMASVVLMSHASVAVMIAMALDCTLCQGNDEYRKDWWEKFAVYGKDVRSHEFYKLPWQLNKLFPAL</sequence>